<organism evidence="1 2">
    <name type="scientific">Nocardioides bizhenqiangii</name>
    <dbReference type="NCBI Taxonomy" id="3095076"/>
    <lineage>
        <taxon>Bacteria</taxon>
        <taxon>Bacillati</taxon>
        <taxon>Actinomycetota</taxon>
        <taxon>Actinomycetes</taxon>
        <taxon>Propionibacteriales</taxon>
        <taxon>Nocardioidaceae</taxon>
        <taxon>Nocardioides</taxon>
    </lineage>
</organism>
<sequence length="91" mass="10028">MAYATLMEFDVDFDTHVKLSEAMGDAPIKGLILHAGGPSERGVHSLDVWESKEDSARFFAERMVPVLQQLGIEGGPPLSVQEFEMPLLQRG</sequence>
<protein>
    <recommendedName>
        <fullName evidence="3">ABM domain-containing protein</fullName>
    </recommendedName>
</protein>
<evidence type="ECO:0000313" key="2">
    <source>
        <dbReference type="Proteomes" id="UP001327225"/>
    </source>
</evidence>
<proteinExistence type="predicted"/>
<dbReference type="RefSeq" id="WP_322454696.1">
    <property type="nucleotide sequence ID" value="NZ_CP141059.1"/>
</dbReference>
<evidence type="ECO:0008006" key="3">
    <source>
        <dbReference type="Google" id="ProtNLM"/>
    </source>
</evidence>
<dbReference type="EMBL" id="CP141059">
    <property type="protein sequence ID" value="WQQ26182.1"/>
    <property type="molecule type" value="Genomic_DNA"/>
</dbReference>
<reference evidence="2" key="1">
    <citation type="submission" date="2023-12" db="EMBL/GenBank/DDBJ databases">
        <title>Novel species in genus Nocardioides.</title>
        <authorList>
            <person name="Zhou H."/>
        </authorList>
    </citation>
    <scope>NUCLEOTIDE SEQUENCE [LARGE SCALE GENOMIC DNA]</scope>
    <source>
        <strain evidence="2">HM61</strain>
    </source>
</reference>
<gene>
    <name evidence="1" type="ORF">SHK19_19745</name>
</gene>
<evidence type="ECO:0000313" key="1">
    <source>
        <dbReference type="EMBL" id="WQQ26182.1"/>
    </source>
</evidence>
<name>A0ABZ0ZPK9_9ACTN</name>
<keyword evidence="2" id="KW-1185">Reference proteome</keyword>
<accession>A0ABZ0ZPK9</accession>
<dbReference type="Proteomes" id="UP001327225">
    <property type="component" value="Chromosome"/>
</dbReference>